<dbReference type="STRING" id="6265.A0A0B2V755"/>
<dbReference type="Proteomes" id="UP000031036">
    <property type="component" value="Unassembled WGS sequence"/>
</dbReference>
<feature type="non-terminal residue" evidence="3">
    <location>
        <position position="1"/>
    </location>
</feature>
<evidence type="ECO:0000313" key="4">
    <source>
        <dbReference type="Proteomes" id="UP000031036"/>
    </source>
</evidence>
<name>A0A0B2V755_TOXCA</name>
<proteinExistence type="predicted"/>
<dbReference type="Pfam" id="PF05050">
    <property type="entry name" value="Methyltransf_21"/>
    <property type="match status" value="1"/>
</dbReference>
<organism evidence="3 4">
    <name type="scientific">Toxocara canis</name>
    <name type="common">Canine roundworm</name>
    <dbReference type="NCBI Taxonomy" id="6265"/>
    <lineage>
        <taxon>Eukaryota</taxon>
        <taxon>Metazoa</taxon>
        <taxon>Ecdysozoa</taxon>
        <taxon>Nematoda</taxon>
        <taxon>Chromadorea</taxon>
        <taxon>Rhabditida</taxon>
        <taxon>Spirurina</taxon>
        <taxon>Ascaridomorpha</taxon>
        <taxon>Ascaridoidea</taxon>
        <taxon>Toxocaridae</taxon>
        <taxon>Toxocara</taxon>
    </lineage>
</organism>
<keyword evidence="4" id="KW-1185">Reference proteome</keyword>
<comment type="caution">
    <text evidence="3">The sequence shown here is derived from an EMBL/GenBank/DDBJ whole genome shotgun (WGS) entry which is preliminary data.</text>
</comment>
<gene>
    <name evidence="3" type="primary">C28H8.8</name>
    <name evidence="3" type="ORF">Tcan_04558</name>
</gene>
<dbReference type="PANTHER" id="PTHR22989:SF10">
    <property type="entry name" value="METHYLTRANSFERASE FKBM DOMAIN-CONTAINING PROTEIN"/>
    <property type="match status" value="1"/>
</dbReference>
<evidence type="ECO:0000259" key="2">
    <source>
        <dbReference type="Pfam" id="PF05050"/>
    </source>
</evidence>
<keyword evidence="1" id="KW-0732">Signal</keyword>
<reference evidence="3 4" key="1">
    <citation type="submission" date="2014-11" db="EMBL/GenBank/DDBJ databases">
        <title>Genetic blueprint of the zoonotic pathogen Toxocara canis.</title>
        <authorList>
            <person name="Zhu X.-Q."/>
            <person name="Korhonen P.K."/>
            <person name="Cai H."/>
            <person name="Young N.D."/>
            <person name="Nejsum P."/>
            <person name="von Samson-Himmelstjerna G."/>
            <person name="Boag P.R."/>
            <person name="Tan P."/>
            <person name="Li Q."/>
            <person name="Min J."/>
            <person name="Yang Y."/>
            <person name="Wang X."/>
            <person name="Fang X."/>
            <person name="Hall R.S."/>
            <person name="Hofmann A."/>
            <person name="Sternberg P.W."/>
            <person name="Jex A.R."/>
            <person name="Gasser R.B."/>
        </authorList>
    </citation>
    <scope>NUCLEOTIDE SEQUENCE [LARGE SCALE GENOMIC DNA]</scope>
    <source>
        <strain evidence="3">PN_DK_2014</strain>
    </source>
</reference>
<dbReference type="EMBL" id="JPKZ01002335">
    <property type="protein sequence ID" value="KHN77349.1"/>
    <property type="molecule type" value="Genomic_DNA"/>
</dbReference>
<dbReference type="AlphaFoldDB" id="A0A0B2V755"/>
<dbReference type="OrthoDB" id="5775722at2759"/>
<feature type="domain" description="Methyltransferase FkbM" evidence="2">
    <location>
        <begin position="95"/>
        <end position="269"/>
    </location>
</feature>
<protein>
    <submittedName>
        <fullName evidence="3">Uncharacterized protein C28H8.8</fullName>
    </submittedName>
</protein>
<dbReference type="OMA" id="FYVYWFH"/>
<evidence type="ECO:0000256" key="1">
    <source>
        <dbReference type="SAM" id="SignalP"/>
    </source>
</evidence>
<dbReference type="InterPro" id="IPR006342">
    <property type="entry name" value="FkbM_mtfrase"/>
</dbReference>
<sequence length="312" mass="36000">LIFALSAFIIVYLFLRDVVYASNEPIPSADTMNDMFGQQSRPSFFRRYQDCLMNALSALPVQRIYENLLRTMAVCKEKYIDLDKLNIIAISNNDEVKYAIAPFGGLQEHEECNIVTLGIGYDVLAETQLQRIFPKVCRFTGADPTPEKNKELYESLGGRYFNRAVGAGNGKGLARVYSGKTYHEEEVVMQTDLVTFLKSDVNVKEVVDLLLVDIETKEFGMLPLFRSEGRLDSSNIIICQFNVEFHWPYGQSVKRFGVFVLDILQDRKYAILNGFYRNWIDLHFVKYHVMRLYIINVKDRICTSRYLPKTNQ</sequence>
<accession>A0A0B2V755</accession>
<feature type="signal peptide" evidence="1">
    <location>
        <begin position="1"/>
        <end position="21"/>
    </location>
</feature>
<feature type="chain" id="PRO_5002079723" evidence="1">
    <location>
        <begin position="22"/>
        <end position="312"/>
    </location>
</feature>
<evidence type="ECO:0000313" key="3">
    <source>
        <dbReference type="EMBL" id="KHN77349.1"/>
    </source>
</evidence>
<dbReference type="PANTHER" id="PTHR22989">
    <property type="entry name" value="UNCHARACTERIZED DUF13 C.ELEGANS"/>
    <property type="match status" value="1"/>
</dbReference>